<organism evidence="1 2">
    <name type="scientific">Salinactinospora qingdaonensis</name>
    <dbReference type="NCBI Taxonomy" id="702744"/>
    <lineage>
        <taxon>Bacteria</taxon>
        <taxon>Bacillati</taxon>
        <taxon>Actinomycetota</taxon>
        <taxon>Actinomycetes</taxon>
        <taxon>Streptosporangiales</taxon>
        <taxon>Nocardiopsidaceae</taxon>
        <taxon>Salinactinospora</taxon>
    </lineage>
</organism>
<sequence length="237" mass="26214">MTLPLIAVGHNDLRGRTVETLCYPQRSLVLLGGIPGAGKSTLLNRLYGLNGTETATARTAEGVYVIDSQQSRNRLTPLLRHIPYVCWRWVVHVLHYVRIIAALRTGDPVVVHETGTRRLVRLLLGTYCRLVGAQAHVVLIDVDPADARRGQVHRGRMVTSRSFRSHARRWARLIDACALGAGRVLPWAASLTILDRPRAHRLTGIWFTSGAARVPLVGMRTRMFVVICVTAAAVLLL</sequence>
<dbReference type="SUPFAM" id="SSF52540">
    <property type="entry name" value="P-loop containing nucleoside triphosphate hydrolases"/>
    <property type="match status" value="1"/>
</dbReference>
<dbReference type="Pfam" id="PF13671">
    <property type="entry name" value="AAA_33"/>
    <property type="match status" value="1"/>
</dbReference>
<keyword evidence="2" id="KW-1185">Reference proteome</keyword>
<gene>
    <name evidence="1" type="ORF">GCM10022402_14860</name>
</gene>
<dbReference type="Gene3D" id="3.40.50.300">
    <property type="entry name" value="P-loop containing nucleotide triphosphate hydrolases"/>
    <property type="match status" value="1"/>
</dbReference>
<name>A0ABP7FH52_9ACTN</name>
<dbReference type="EMBL" id="BAABDD010000005">
    <property type="protein sequence ID" value="GAA3735707.1"/>
    <property type="molecule type" value="Genomic_DNA"/>
</dbReference>
<dbReference type="Proteomes" id="UP001500908">
    <property type="component" value="Unassembled WGS sequence"/>
</dbReference>
<proteinExistence type="predicted"/>
<protein>
    <submittedName>
        <fullName evidence="1">AAA family ATPase</fullName>
    </submittedName>
</protein>
<dbReference type="InterPro" id="IPR027417">
    <property type="entry name" value="P-loop_NTPase"/>
</dbReference>
<accession>A0ABP7FH52</accession>
<evidence type="ECO:0000313" key="1">
    <source>
        <dbReference type="EMBL" id="GAA3735707.1"/>
    </source>
</evidence>
<evidence type="ECO:0000313" key="2">
    <source>
        <dbReference type="Proteomes" id="UP001500908"/>
    </source>
</evidence>
<comment type="caution">
    <text evidence="1">The sequence shown here is derived from an EMBL/GenBank/DDBJ whole genome shotgun (WGS) entry which is preliminary data.</text>
</comment>
<reference evidence="2" key="1">
    <citation type="journal article" date="2019" name="Int. J. Syst. Evol. Microbiol.">
        <title>The Global Catalogue of Microorganisms (GCM) 10K type strain sequencing project: providing services to taxonomists for standard genome sequencing and annotation.</title>
        <authorList>
            <consortium name="The Broad Institute Genomics Platform"/>
            <consortium name="The Broad Institute Genome Sequencing Center for Infectious Disease"/>
            <person name="Wu L."/>
            <person name="Ma J."/>
        </authorList>
    </citation>
    <scope>NUCLEOTIDE SEQUENCE [LARGE SCALE GENOMIC DNA]</scope>
    <source>
        <strain evidence="2">JCM 17137</strain>
    </source>
</reference>
<dbReference type="RefSeq" id="WP_344968752.1">
    <property type="nucleotide sequence ID" value="NZ_BAABDD010000005.1"/>
</dbReference>